<evidence type="ECO:0000313" key="3">
    <source>
        <dbReference type="EMBL" id="HIS31507.1"/>
    </source>
</evidence>
<keyword evidence="1" id="KW-0238">DNA-binding</keyword>
<evidence type="ECO:0000313" key="4">
    <source>
        <dbReference type="Proteomes" id="UP000823935"/>
    </source>
</evidence>
<dbReference type="Gene3D" id="2.60.120.10">
    <property type="entry name" value="Jelly Rolls"/>
    <property type="match status" value="1"/>
</dbReference>
<sequence>MLYYENRVSDFQVNLVSNWEFFPHAHHNIEILVCTSGIFGVSCRDTDCSLAPGDMMIAFSHDIHSYRKTGEGTGILMIMNPQELPLFQTRFQERKYENFLMGGGKFYISVAEALFHEYLTDRKREVLIGYLYVLLGSAFKKLSYTEAGPGISEDLFSSVMKYLSEHYSEPFP</sequence>
<dbReference type="InterPro" id="IPR003313">
    <property type="entry name" value="AraC-bd"/>
</dbReference>
<protein>
    <submittedName>
        <fullName evidence="3">AraC family ligand binding domain-containing protein</fullName>
    </submittedName>
</protein>
<dbReference type="InterPro" id="IPR014710">
    <property type="entry name" value="RmlC-like_jellyroll"/>
</dbReference>
<gene>
    <name evidence="3" type="ORF">IAB44_08200</name>
</gene>
<dbReference type="EMBL" id="DVIQ01000043">
    <property type="protein sequence ID" value="HIS31507.1"/>
    <property type="molecule type" value="Genomic_DNA"/>
</dbReference>
<dbReference type="GO" id="GO:0006355">
    <property type="term" value="P:regulation of DNA-templated transcription"/>
    <property type="evidence" value="ECO:0007669"/>
    <property type="project" value="InterPro"/>
</dbReference>
<evidence type="ECO:0000256" key="1">
    <source>
        <dbReference type="ARBA" id="ARBA00023125"/>
    </source>
</evidence>
<accession>A0A9D1ESZ2</accession>
<dbReference type="SUPFAM" id="SSF51215">
    <property type="entry name" value="Regulatory protein AraC"/>
    <property type="match status" value="1"/>
</dbReference>
<reference evidence="3" key="2">
    <citation type="journal article" date="2021" name="PeerJ">
        <title>Extensive microbial diversity within the chicken gut microbiome revealed by metagenomics and culture.</title>
        <authorList>
            <person name="Gilroy R."/>
            <person name="Ravi A."/>
            <person name="Getino M."/>
            <person name="Pursley I."/>
            <person name="Horton D.L."/>
            <person name="Alikhan N.F."/>
            <person name="Baker D."/>
            <person name="Gharbi K."/>
            <person name="Hall N."/>
            <person name="Watson M."/>
            <person name="Adriaenssens E.M."/>
            <person name="Foster-Nyarko E."/>
            <person name="Jarju S."/>
            <person name="Secka A."/>
            <person name="Antonio M."/>
            <person name="Oren A."/>
            <person name="Chaudhuri R.R."/>
            <person name="La Ragione R."/>
            <person name="Hildebrand F."/>
            <person name="Pallen M.J."/>
        </authorList>
    </citation>
    <scope>NUCLEOTIDE SEQUENCE</scope>
    <source>
        <strain evidence="3">CHK190-19873</strain>
    </source>
</reference>
<feature type="domain" description="AraC-type arabinose-binding/dimerisation" evidence="2">
    <location>
        <begin position="18"/>
        <end position="72"/>
    </location>
</feature>
<reference evidence="3" key="1">
    <citation type="submission" date="2020-10" db="EMBL/GenBank/DDBJ databases">
        <authorList>
            <person name="Gilroy R."/>
        </authorList>
    </citation>
    <scope>NUCLEOTIDE SEQUENCE</scope>
    <source>
        <strain evidence="3">CHK190-19873</strain>
    </source>
</reference>
<evidence type="ECO:0000259" key="2">
    <source>
        <dbReference type="Pfam" id="PF02311"/>
    </source>
</evidence>
<name>A0A9D1ESZ2_9FIRM</name>
<dbReference type="AlphaFoldDB" id="A0A9D1ESZ2"/>
<proteinExistence type="predicted"/>
<dbReference type="InterPro" id="IPR037923">
    <property type="entry name" value="HTH-like"/>
</dbReference>
<comment type="caution">
    <text evidence="3">The sequence shown here is derived from an EMBL/GenBank/DDBJ whole genome shotgun (WGS) entry which is preliminary data.</text>
</comment>
<dbReference type="Pfam" id="PF02311">
    <property type="entry name" value="AraC_binding"/>
    <property type="match status" value="1"/>
</dbReference>
<dbReference type="GO" id="GO:0003677">
    <property type="term" value="F:DNA binding"/>
    <property type="evidence" value="ECO:0007669"/>
    <property type="project" value="UniProtKB-KW"/>
</dbReference>
<dbReference type="Proteomes" id="UP000823935">
    <property type="component" value="Unassembled WGS sequence"/>
</dbReference>
<organism evidence="3 4">
    <name type="scientific">Candidatus Limivivens intestinipullorum</name>
    <dbReference type="NCBI Taxonomy" id="2840858"/>
    <lineage>
        <taxon>Bacteria</taxon>
        <taxon>Bacillati</taxon>
        <taxon>Bacillota</taxon>
        <taxon>Clostridia</taxon>
        <taxon>Lachnospirales</taxon>
        <taxon>Lachnospiraceae</taxon>
        <taxon>Lachnospiraceae incertae sedis</taxon>
        <taxon>Candidatus Limivivens</taxon>
    </lineage>
</organism>